<keyword evidence="1" id="KW-0472">Membrane</keyword>
<feature type="transmembrane region" description="Helical" evidence="1">
    <location>
        <begin position="27"/>
        <end position="51"/>
    </location>
</feature>
<evidence type="ECO:0000256" key="1">
    <source>
        <dbReference type="SAM" id="Phobius"/>
    </source>
</evidence>
<evidence type="ECO:0000313" key="2">
    <source>
        <dbReference type="EMBL" id="GIH10322.1"/>
    </source>
</evidence>
<keyword evidence="3" id="KW-1185">Reference proteome</keyword>
<dbReference type="AlphaFoldDB" id="A0A8J3QHV4"/>
<organism evidence="2 3">
    <name type="scientific">Rhizocola hellebori</name>
    <dbReference type="NCBI Taxonomy" id="1392758"/>
    <lineage>
        <taxon>Bacteria</taxon>
        <taxon>Bacillati</taxon>
        <taxon>Actinomycetota</taxon>
        <taxon>Actinomycetes</taxon>
        <taxon>Micromonosporales</taxon>
        <taxon>Micromonosporaceae</taxon>
        <taxon>Rhizocola</taxon>
    </lineage>
</organism>
<comment type="caution">
    <text evidence="2">The sequence shown here is derived from an EMBL/GenBank/DDBJ whole genome shotgun (WGS) entry which is preliminary data.</text>
</comment>
<proteinExistence type="predicted"/>
<evidence type="ECO:0000313" key="3">
    <source>
        <dbReference type="Proteomes" id="UP000612899"/>
    </source>
</evidence>
<dbReference type="EMBL" id="BONY01000090">
    <property type="protein sequence ID" value="GIH10322.1"/>
    <property type="molecule type" value="Genomic_DNA"/>
</dbReference>
<protein>
    <submittedName>
        <fullName evidence="2">Uncharacterized protein</fullName>
    </submittedName>
</protein>
<accession>A0A8J3QHV4</accession>
<sequence>MGSFLTGLGFGLDTSDWLDDQPFLTNIGTALIGALIGIPFVLVIIQGMIAWQKEEDIAFRKEENAHNSRKILYNTIRLLSEETRSPDVVDTCFRDVFKLDSMLAIDIEKLRLLFSSEDSEPRKHAYKAEIAWQLMGRDLARLLNNLLKSAATYRNAMGLDMSSLGLSSDLIERIQPFKNQHIFVEGWLTHPWRVKYTQTYTIDEYRARVNCLHTYLQNYRVFLTNLSEVSDALEVEPIEHARRN</sequence>
<dbReference type="Proteomes" id="UP000612899">
    <property type="component" value="Unassembled WGS sequence"/>
</dbReference>
<gene>
    <name evidence="2" type="ORF">Rhe02_83890</name>
</gene>
<name>A0A8J3QHV4_9ACTN</name>
<reference evidence="2" key="1">
    <citation type="submission" date="2021-01" db="EMBL/GenBank/DDBJ databases">
        <title>Whole genome shotgun sequence of Rhizocola hellebori NBRC 109834.</title>
        <authorList>
            <person name="Komaki H."/>
            <person name="Tamura T."/>
        </authorList>
    </citation>
    <scope>NUCLEOTIDE SEQUENCE</scope>
    <source>
        <strain evidence="2">NBRC 109834</strain>
    </source>
</reference>
<keyword evidence="1" id="KW-0812">Transmembrane</keyword>
<keyword evidence="1" id="KW-1133">Transmembrane helix</keyword>